<evidence type="ECO:0000313" key="3">
    <source>
        <dbReference type="Proteomes" id="UP000462055"/>
    </source>
</evidence>
<reference evidence="2" key="1">
    <citation type="submission" date="2019-12" db="EMBL/GenBank/DDBJ databases">
        <title>Actinomadura physcomitrii sp. nov., a novel actinomycete isolated from moss [Physcomitrium sphaericum (Ludw) Fuernr].</title>
        <authorList>
            <person name="Zhuang X."/>
        </authorList>
    </citation>
    <scope>NUCLEOTIDE SEQUENCE [LARGE SCALE GENOMIC DNA]</scope>
    <source>
        <strain evidence="2">LD22</strain>
    </source>
</reference>
<dbReference type="Proteomes" id="UP000462055">
    <property type="component" value="Unassembled WGS sequence"/>
</dbReference>
<comment type="caution">
    <text evidence="2">The sequence shown here is derived from an EMBL/GenBank/DDBJ whole genome shotgun (WGS) entry which is preliminary data.</text>
</comment>
<sequence length="326" mass="35429">MAKIIDHGTWRLTPADEGLHEPGPEVLWNESYYFDFAAPDGSVAGYARLGLYPNWDRAWYWACVTGKDRPLVLIADNDAPLPKPGTTGVHTGTYDATQTIAEPFGPVTIGLDGEAAVLPDPTAAYGDTSGAETTRLAFDLRWDTVSGVYPYKDIPRYEIPCTVSGTVTVGDETIEISASGERDHSWGERDWWKTSWLWSSGRLGDGTFFHCMQANIGFAIPWPSFAVPPGGEIEHRDGFSAETRFAADGLPASSHLRVPGAAMTAAPLAFAPVAVVSPDGRIAHFPRALCRFDAEDGRTGHGWTEWHQPPGWPDHGWSYLAEGGAQ</sequence>
<dbReference type="EMBL" id="WBMS02000006">
    <property type="protein sequence ID" value="MWA00662.1"/>
    <property type="molecule type" value="Genomic_DNA"/>
</dbReference>
<dbReference type="RefSeq" id="WP_151593188.1">
    <property type="nucleotide sequence ID" value="NZ_WBMS02000006.1"/>
</dbReference>
<feature type="domain" description="DUF7064" evidence="1">
    <location>
        <begin position="191"/>
        <end position="310"/>
    </location>
</feature>
<dbReference type="AlphaFoldDB" id="A0A6I4M5C1"/>
<evidence type="ECO:0000313" key="2">
    <source>
        <dbReference type="EMBL" id="MWA00662.1"/>
    </source>
</evidence>
<dbReference type="SUPFAM" id="SSF159245">
    <property type="entry name" value="AttH-like"/>
    <property type="match status" value="1"/>
</dbReference>
<protein>
    <recommendedName>
        <fullName evidence="1">DUF7064 domain-containing protein</fullName>
    </recommendedName>
</protein>
<organism evidence="2 3">
    <name type="scientific">Actinomadura physcomitrii</name>
    <dbReference type="NCBI Taxonomy" id="2650748"/>
    <lineage>
        <taxon>Bacteria</taxon>
        <taxon>Bacillati</taxon>
        <taxon>Actinomycetota</taxon>
        <taxon>Actinomycetes</taxon>
        <taxon>Streptosporangiales</taxon>
        <taxon>Thermomonosporaceae</taxon>
        <taxon>Actinomadura</taxon>
    </lineage>
</organism>
<gene>
    <name evidence="2" type="ORF">F8568_009785</name>
</gene>
<dbReference type="Pfam" id="PF23212">
    <property type="entry name" value="DUF7064"/>
    <property type="match status" value="1"/>
</dbReference>
<proteinExistence type="predicted"/>
<evidence type="ECO:0000259" key="1">
    <source>
        <dbReference type="Pfam" id="PF23212"/>
    </source>
</evidence>
<keyword evidence="3" id="KW-1185">Reference proteome</keyword>
<dbReference type="InterPro" id="IPR055492">
    <property type="entry name" value="DUF7064"/>
</dbReference>
<name>A0A6I4M5C1_9ACTN</name>
<accession>A0A6I4M5C1</accession>